<organism evidence="2">
    <name type="scientific">bioreactor metagenome</name>
    <dbReference type="NCBI Taxonomy" id="1076179"/>
    <lineage>
        <taxon>unclassified sequences</taxon>
        <taxon>metagenomes</taxon>
        <taxon>ecological metagenomes</taxon>
    </lineage>
</organism>
<dbReference type="EMBL" id="VSSQ01028959">
    <property type="protein sequence ID" value="MPM78869.1"/>
    <property type="molecule type" value="Genomic_DNA"/>
</dbReference>
<proteinExistence type="predicted"/>
<evidence type="ECO:0000313" key="2">
    <source>
        <dbReference type="EMBL" id="MPM78869.1"/>
    </source>
</evidence>
<feature type="compositionally biased region" description="Basic and acidic residues" evidence="1">
    <location>
        <begin position="33"/>
        <end position="47"/>
    </location>
</feature>
<evidence type="ECO:0000256" key="1">
    <source>
        <dbReference type="SAM" id="MobiDB-lite"/>
    </source>
</evidence>
<gene>
    <name evidence="2" type="ORF">SDC9_125884</name>
</gene>
<accession>A0A645CPN3</accession>
<protein>
    <submittedName>
        <fullName evidence="2">Uncharacterized protein</fullName>
    </submittedName>
</protein>
<dbReference type="AlphaFoldDB" id="A0A645CPN3"/>
<comment type="caution">
    <text evidence="2">The sequence shown here is derived from an EMBL/GenBank/DDBJ whole genome shotgun (WGS) entry which is preliminary data.</text>
</comment>
<sequence length="104" mass="11757">MERVIAAALAPADPSPQDYSVATSAKQIIAESKNQEKQIKAEKDSNKTKQRNTVNDKSYNTDEISKREQKIYKGEAKLQLYSKNQENSDNPNRQQKGKITSMIL</sequence>
<reference evidence="2" key="1">
    <citation type="submission" date="2019-08" db="EMBL/GenBank/DDBJ databases">
        <authorList>
            <person name="Kucharzyk K."/>
            <person name="Murdoch R.W."/>
            <person name="Higgins S."/>
            <person name="Loffler F."/>
        </authorList>
    </citation>
    <scope>NUCLEOTIDE SEQUENCE</scope>
</reference>
<feature type="region of interest" description="Disordered" evidence="1">
    <location>
        <begin position="81"/>
        <end position="104"/>
    </location>
</feature>
<feature type="region of interest" description="Disordered" evidence="1">
    <location>
        <begin position="32"/>
        <end position="60"/>
    </location>
</feature>
<name>A0A645CPN3_9ZZZZ</name>